<feature type="transmembrane region" description="Helical" evidence="1">
    <location>
        <begin position="66"/>
        <end position="86"/>
    </location>
</feature>
<feature type="transmembrane region" description="Helical" evidence="1">
    <location>
        <begin position="98"/>
        <end position="119"/>
    </location>
</feature>
<dbReference type="RefSeq" id="WP_183208833.1">
    <property type="nucleotide sequence ID" value="NZ_JAAAMM010000003.1"/>
</dbReference>
<sequence length="157" mass="16179">MQLTVVFEWVEGLQIVRLIATVPGAYPTISALHVLGIGILVGSIAPVDFRLLGILGPKFDAVMPTLIRMALAGFGLAAASGLLLASVRIGSYAQNPAFLSKLAILAVAGGNAGALRLFAHGSDLAGMVRRGRGSVAAATSLVLWLAAVFAGRWIAFV</sequence>
<dbReference type="Proteomes" id="UP000588647">
    <property type="component" value="Unassembled WGS sequence"/>
</dbReference>
<evidence type="ECO:0000313" key="3">
    <source>
        <dbReference type="Proteomes" id="UP000588647"/>
    </source>
</evidence>
<protein>
    <recommendedName>
        <fullName evidence="4">DUF2214 domain-containing protein</fullName>
    </recommendedName>
</protein>
<reference evidence="2 3" key="1">
    <citation type="submission" date="2020-08" db="EMBL/GenBank/DDBJ databases">
        <title>Genomic Encyclopedia of Type Strains, Phase IV (KMG-IV): sequencing the most valuable type-strain genomes for metagenomic binning, comparative biology and taxonomic classification.</title>
        <authorList>
            <person name="Goeker M."/>
        </authorList>
    </citation>
    <scope>NUCLEOTIDE SEQUENCE [LARGE SCALE GENOMIC DNA]</scope>
    <source>
        <strain evidence="2 3">DSM 103570</strain>
    </source>
</reference>
<evidence type="ECO:0008006" key="4">
    <source>
        <dbReference type="Google" id="ProtNLM"/>
    </source>
</evidence>
<proteinExistence type="predicted"/>
<organism evidence="2 3">
    <name type="scientific">Aurantimonas endophytica</name>
    <dbReference type="NCBI Taxonomy" id="1522175"/>
    <lineage>
        <taxon>Bacteria</taxon>
        <taxon>Pseudomonadati</taxon>
        <taxon>Pseudomonadota</taxon>
        <taxon>Alphaproteobacteria</taxon>
        <taxon>Hyphomicrobiales</taxon>
        <taxon>Aurantimonadaceae</taxon>
        <taxon>Aurantimonas</taxon>
    </lineage>
</organism>
<keyword evidence="1" id="KW-0472">Membrane</keyword>
<feature type="transmembrane region" description="Helical" evidence="1">
    <location>
        <begin position="131"/>
        <end position="155"/>
    </location>
</feature>
<evidence type="ECO:0000256" key="1">
    <source>
        <dbReference type="SAM" id="Phobius"/>
    </source>
</evidence>
<feature type="transmembrane region" description="Helical" evidence="1">
    <location>
        <begin position="25"/>
        <end position="45"/>
    </location>
</feature>
<gene>
    <name evidence="2" type="ORF">GGR03_002736</name>
</gene>
<comment type="caution">
    <text evidence="2">The sequence shown here is derived from an EMBL/GenBank/DDBJ whole genome shotgun (WGS) entry which is preliminary data.</text>
</comment>
<evidence type="ECO:0000313" key="2">
    <source>
        <dbReference type="EMBL" id="MBB4003655.1"/>
    </source>
</evidence>
<dbReference type="EMBL" id="JACIEM010000003">
    <property type="protein sequence ID" value="MBB4003655.1"/>
    <property type="molecule type" value="Genomic_DNA"/>
</dbReference>
<keyword evidence="1" id="KW-1133">Transmembrane helix</keyword>
<keyword evidence="3" id="KW-1185">Reference proteome</keyword>
<name>A0A7W6HE89_9HYPH</name>
<keyword evidence="1" id="KW-0812">Transmembrane</keyword>
<accession>A0A7W6HE89</accession>
<dbReference type="AlphaFoldDB" id="A0A7W6HE89"/>